<keyword evidence="5" id="KW-0963">Cytoplasm</keyword>
<gene>
    <name evidence="13" type="primary">rnhB</name>
    <name evidence="13" type="ORF">MALL_0523</name>
</gene>
<dbReference type="GO" id="GO:0005737">
    <property type="term" value="C:cytoplasm"/>
    <property type="evidence" value="ECO:0007669"/>
    <property type="project" value="UniProtKB-SubCell"/>
</dbReference>
<dbReference type="GO" id="GO:0006298">
    <property type="term" value="P:mismatch repair"/>
    <property type="evidence" value="ECO:0007669"/>
    <property type="project" value="TreeGrafter"/>
</dbReference>
<evidence type="ECO:0000256" key="9">
    <source>
        <dbReference type="ARBA" id="ARBA00022801"/>
    </source>
</evidence>
<dbReference type="GO" id="GO:0004523">
    <property type="term" value="F:RNA-DNA hybrid ribonuclease activity"/>
    <property type="evidence" value="ECO:0007669"/>
    <property type="project" value="UniProtKB-UniRule"/>
</dbReference>
<name>D4XVQ0_9BACT</name>
<dbReference type="STRING" id="747682.MALL_0523"/>
<dbReference type="GO" id="GO:0032299">
    <property type="term" value="C:ribonuclease H2 complex"/>
    <property type="evidence" value="ECO:0007669"/>
    <property type="project" value="TreeGrafter"/>
</dbReference>
<keyword evidence="14" id="KW-1185">Reference proteome</keyword>
<dbReference type="eggNOG" id="COG1039">
    <property type="taxonomic scope" value="Bacteria"/>
</dbReference>
<evidence type="ECO:0000256" key="4">
    <source>
        <dbReference type="ARBA" id="ARBA00008378"/>
    </source>
</evidence>
<evidence type="ECO:0000259" key="12">
    <source>
        <dbReference type="PROSITE" id="PS51975"/>
    </source>
</evidence>
<dbReference type="GO" id="GO:0043137">
    <property type="term" value="P:DNA replication, removal of RNA primer"/>
    <property type="evidence" value="ECO:0007669"/>
    <property type="project" value="TreeGrafter"/>
</dbReference>
<dbReference type="InterPro" id="IPR012337">
    <property type="entry name" value="RNaseH-like_sf"/>
</dbReference>
<evidence type="ECO:0000256" key="3">
    <source>
        <dbReference type="ARBA" id="ARBA00004496"/>
    </source>
</evidence>
<comment type="subcellular location">
    <subcellularLocation>
        <location evidence="3">Cytoplasm</location>
    </subcellularLocation>
</comment>
<evidence type="ECO:0000256" key="8">
    <source>
        <dbReference type="ARBA" id="ARBA00022759"/>
    </source>
</evidence>
<feature type="binding site" evidence="10">
    <location>
        <position position="141"/>
    </location>
    <ligand>
        <name>a divalent metal cation</name>
        <dbReference type="ChEBI" id="CHEBI:60240"/>
    </ligand>
</feature>
<protein>
    <recommendedName>
        <fullName evidence="11">Ribonuclease</fullName>
        <ecNumber evidence="11">3.1.26.4</ecNumber>
    </recommendedName>
</protein>
<feature type="binding site" evidence="10">
    <location>
        <position position="33"/>
    </location>
    <ligand>
        <name>a divalent metal cation</name>
        <dbReference type="ChEBI" id="CHEBI:60240"/>
    </ligand>
</feature>
<dbReference type="OrthoDB" id="9777935at2"/>
<proteinExistence type="inferred from homology"/>
<keyword evidence="8 10" id="KW-0255">Endonuclease</keyword>
<comment type="caution">
    <text evidence="13">The sequence shown here is derived from an EMBL/GenBank/DDBJ whole genome shotgun (WGS) entry which is preliminary data.</text>
</comment>
<dbReference type="SUPFAM" id="SSF53098">
    <property type="entry name" value="Ribonuclease H-like"/>
    <property type="match status" value="1"/>
</dbReference>
<dbReference type="Gene3D" id="3.30.420.10">
    <property type="entry name" value="Ribonuclease H-like superfamily/Ribonuclease H"/>
    <property type="match status" value="1"/>
</dbReference>
<evidence type="ECO:0000256" key="11">
    <source>
        <dbReference type="RuleBase" id="RU003515"/>
    </source>
</evidence>
<evidence type="ECO:0000256" key="10">
    <source>
        <dbReference type="PROSITE-ProRule" id="PRU01319"/>
    </source>
</evidence>
<evidence type="ECO:0000256" key="6">
    <source>
        <dbReference type="ARBA" id="ARBA00022722"/>
    </source>
</evidence>
<dbReference type="InterPro" id="IPR001352">
    <property type="entry name" value="RNase_HII/HIII"/>
</dbReference>
<dbReference type="EMBL" id="ADNC01000007">
    <property type="protein sequence ID" value="EFF41705.1"/>
    <property type="molecule type" value="Genomic_DNA"/>
</dbReference>
<feature type="domain" description="RNase H type-2" evidence="12">
    <location>
        <begin position="27"/>
        <end position="245"/>
    </location>
</feature>
<evidence type="ECO:0000256" key="5">
    <source>
        <dbReference type="ARBA" id="ARBA00022490"/>
    </source>
</evidence>
<dbReference type="AlphaFoldDB" id="D4XVQ0"/>
<comment type="function">
    <text evidence="2 11">Endonuclease that specifically degrades the RNA of RNA-DNA hybrids.</text>
</comment>
<comment type="cofactor">
    <cofactor evidence="10">
        <name>Mn(2+)</name>
        <dbReference type="ChEBI" id="CHEBI:29035"/>
    </cofactor>
    <cofactor evidence="10">
        <name>Mg(2+)</name>
        <dbReference type="ChEBI" id="CHEBI:18420"/>
    </cofactor>
    <text evidence="10">Manganese or magnesium. Binds 1 divalent metal ion per monomer in the absence of substrate. May bind a second metal ion after substrate binding.</text>
</comment>
<dbReference type="CDD" id="cd06590">
    <property type="entry name" value="RNase_HII_bacteria_HIII_like"/>
    <property type="match status" value="1"/>
</dbReference>
<dbReference type="InterPro" id="IPR036397">
    <property type="entry name" value="RNaseH_sf"/>
</dbReference>
<dbReference type="GO" id="GO:0003723">
    <property type="term" value="F:RNA binding"/>
    <property type="evidence" value="ECO:0007669"/>
    <property type="project" value="UniProtKB-UniRule"/>
</dbReference>
<feature type="binding site" evidence="10">
    <location>
        <position position="34"/>
    </location>
    <ligand>
        <name>a divalent metal cation</name>
        <dbReference type="ChEBI" id="CHEBI:60240"/>
    </ligand>
</feature>
<dbReference type="GO" id="GO:0046872">
    <property type="term" value="F:metal ion binding"/>
    <property type="evidence" value="ECO:0007669"/>
    <property type="project" value="UniProtKB-KW"/>
</dbReference>
<evidence type="ECO:0000256" key="7">
    <source>
        <dbReference type="ARBA" id="ARBA00022723"/>
    </source>
</evidence>
<evidence type="ECO:0000313" key="13">
    <source>
        <dbReference type="EMBL" id="EFF41705.1"/>
    </source>
</evidence>
<organism evidence="13 14">
    <name type="scientific">Mycoplasmopsis alligatoris A21JP2</name>
    <dbReference type="NCBI Taxonomy" id="747682"/>
    <lineage>
        <taxon>Bacteria</taxon>
        <taxon>Bacillati</taxon>
        <taxon>Mycoplasmatota</taxon>
        <taxon>Mycoplasmoidales</taxon>
        <taxon>Metamycoplasmataceae</taxon>
        <taxon>Mycoplasmopsis</taxon>
    </lineage>
</organism>
<dbReference type="PANTHER" id="PTHR10954">
    <property type="entry name" value="RIBONUCLEASE H2 SUBUNIT A"/>
    <property type="match status" value="1"/>
</dbReference>
<comment type="catalytic activity">
    <reaction evidence="1 10 11">
        <text>Endonucleolytic cleavage to 5'-phosphomonoester.</text>
        <dbReference type="EC" id="3.1.26.4"/>
    </reaction>
</comment>
<evidence type="ECO:0000313" key="14">
    <source>
        <dbReference type="Proteomes" id="UP000004757"/>
    </source>
</evidence>
<keyword evidence="6 10" id="KW-0540">Nuclease</keyword>
<dbReference type="RefSeq" id="WP_005683418.1">
    <property type="nucleotide sequence ID" value="NZ_ADNC01000007.1"/>
</dbReference>
<dbReference type="Proteomes" id="UP000004757">
    <property type="component" value="Unassembled WGS sequence"/>
</dbReference>
<dbReference type="Pfam" id="PF01351">
    <property type="entry name" value="RNase_HII"/>
    <property type="match status" value="1"/>
</dbReference>
<sequence>MLNNQNLFVTKNAKILEYNSSFLLNQLNIIGVDETGVGDYFGPLVTAAVFIPNNLLEYFKNLGVKDSKLIKNEKQIHYLANEIKSKCYYKTYVLSNSGYNKIDNNYKNIHKLKFFAHSHAINSLEELLSLRNVKIDYIFIDQYTTLNAFNKYYDEIIILNNWSKINEFKSPILLAHKAESIHLSVAAASILARAELLDSFKKIKEIYNFDFLLGANQKVKNQVVEFKEKFGEEELKKVCKTNFKI</sequence>
<evidence type="ECO:0000256" key="1">
    <source>
        <dbReference type="ARBA" id="ARBA00000077"/>
    </source>
</evidence>
<comment type="similarity">
    <text evidence="4">Belongs to the RNase HII family. RnhC subfamily.</text>
</comment>
<reference evidence="13 14" key="1">
    <citation type="submission" date="2010-03" db="EMBL/GenBank/DDBJ databases">
        <authorList>
            <person name="Glass J.I."/>
            <person name="Benders G.A."/>
            <person name="Durkin A.S."/>
            <person name="Farmerie W.G."/>
            <person name="Hlavinka K."/>
            <person name="Hostetler J."/>
            <person name="Jackson J."/>
            <person name="May M.A."/>
            <person name="Miller R.H."/>
            <person name="Paralanov V."/>
            <person name="Radune D."/>
            <person name="Szczypinski B."/>
            <person name="Brown D.R."/>
        </authorList>
    </citation>
    <scope>NUCLEOTIDE SEQUENCE [LARGE SCALE GENOMIC DNA]</scope>
    <source>
        <strain evidence="13 14">A21JP2</strain>
    </source>
</reference>
<keyword evidence="7 10" id="KW-0479">Metal-binding</keyword>
<dbReference type="PANTHER" id="PTHR10954:SF23">
    <property type="entry name" value="RIBONUCLEASE"/>
    <property type="match status" value="1"/>
</dbReference>
<dbReference type="EC" id="3.1.26.4" evidence="11"/>
<keyword evidence="9 10" id="KW-0378">Hydrolase</keyword>
<evidence type="ECO:0000256" key="2">
    <source>
        <dbReference type="ARBA" id="ARBA00004065"/>
    </source>
</evidence>
<accession>D4XVQ0</accession>
<dbReference type="InterPro" id="IPR024567">
    <property type="entry name" value="RNase_HII/HIII_dom"/>
</dbReference>
<dbReference type="PROSITE" id="PS51975">
    <property type="entry name" value="RNASE_H_2"/>
    <property type="match status" value="1"/>
</dbReference>